<accession>A0A5C6CRF4</accession>
<dbReference type="PROSITE" id="PS51257">
    <property type="entry name" value="PROKAR_LIPOPROTEIN"/>
    <property type="match status" value="1"/>
</dbReference>
<organism evidence="3 4">
    <name type="scientific">Novipirellula galeiformis</name>
    <dbReference type="NCBI Taxonomy" id="2528004"/>
    <lineage>
        <taxon>Bacteria</taxon>
        <taxon>Pseudomonadati</taxon>
        <taxon>Planctomycetota</taxon>
        <taxon>Planctomycetia</taxon>
        <taxon>Pirellulales</taxon>
        <taxon>Pirellulaceae</taxon>
        <taxon>Novipirellula</taxon>
    </lineage>
</organism>
<feature type="signal peptide" evidence="2">
    <location>
        <begin position="1"/>
        <end position="31"/>
    </location>
</feature>
<evidence type="ECO:0000256" key="2">
    <source>
        <dbReference type="SAM" id="SignalP"/>
    </source>
</evidence>
<reference evidence="3 4" key="1">
    <citation type="submission" date="2019-02" db="EMBL/GenBank/DDBJ databases">
        <title>Deep-cultivation of Planctomycetes and their phenomic and genomic characterization uncovers novel biology.</title>
        <authorList>
            <person name="Wiegand S."/>
            <person name="Jogler M."/>
            <person name="Boedeker C."/>
            <person name="Pinto D."/>
            <person name="Vollmers J."/>
            <person name="Rivas-Marin E."/>
            <person name="Kohn T."/>
            <person name="Peeters S.H."/>
            <person name="Heuer A."/>
            <person name="Rast P."/>
            <person name="Oberbeckmann S."/>
            <person name="Bunk B."/>
            <person name="Jeske O."/>
            <person name="Meyerdierks A."/>
            <person name="Storesund J.E."/>
            <person name="Kallscheuer N."/>
            <person name="Luecker S."/>
            <person name="Lage O.M."/>
            <person name="Pohl T."/>
            <person name="Merkel B.J."/>
            <person name="Hornburger P."/>
            <person name="Mueller R.-W."/>
            <person name="Bruemmer F."/>
            <person name="Labrenz M."/>
            <person name="Spormann A.M."/>
            <person name="Op Den Camp H."/>
            <person name="Overmann J."/>
            <person name="Amann R."/>
            <person name="Jetten M.S.M."/>
            <person name="Mascher T."/>
            <person name="Medema M.H."/>
            <person name="Devos D.P."/>
            <person name="Kaster A.-K."/>
            <person name="Ovreas L."/>
            <person name="Rohde M."/>
            <person name="Galperin M.Y."/>
            <person name="Jogler C."/>
        </authorList>
    </citation>
    <scope>NUCLEOTIDE SEQUENCE [LARGE SCALE GENOMIC DNA]</scope>
    <source>
        <strain evidence="3 4">Pla52o</strain>
    </source>
</reference>
<protein>
    <submittedName>
        <fullName evidence="3">Uncharacterized protein</fullName>
    </submittedName>
</protein>
<dbReference type="Proteomes" id="UP000316304">
    <property type="component" value="Unassembled WGS sequence"/>
</dbReference>
<evidence type="ECO:0000313" key="3">
    <source>
        <dbReference type="EMBL" id="TWU26948.1"/>
    </source>
</evidence>
<comment type="caution">
    <text evidence="3">The sequence shown here is derived from an EMBL/GenBank/DDBJ whole genome shotgun (WGS) entry which is preliminary data.</text>
</comment>
<keyword evidence="2" id="KW-0732">Signal</keyword>
<evidence type="ECO:0000256" key="1">
    <source>
        <dbReference type="SAM" id="MobiDB-lite"/>
    </source>
</evidence>
<gene>
    <name evidence="3" type="ORF">Pla52o_08040</name>
</gene>
<dbReference type="AlphaFoldDB" id="A0A5C6CRF4"/>
<feature type="compositionally biased region" description="Basic and acidic residues" evidence="1">
    <location>
        <begin position="30"/>
        <end position="41"/>
    </location>
</feature>
<name>A0A5C6CRF4_9BACT</name>
<evidence type="ECO:0000313" key="4">
    <source>
        <dbReference type="Proteomes" id="UP000316304"/>
    </source>
</evidence>
<proteinExistence type="predicted"/>
<keyword evidence="4" id="KW-1185">Reference proteome</keyword>
<sequence length="237" mass="26014" precursor="true">MMAIRIESSWQRCVFSLLALAVACEVSPARADDRSPAELRARRAWTPVPASNQPPQPLRDPADWPQPVRHAPVASSRSPVQVGNAATRSQQIRLASGTSAATQSESGSPFRSDRPLHQRPTNVSEHPGDPASQNVGLLSDLFGGTLGPEDPTPTHRVIRSPELSLPKNKLSARYAETHPPHASHQQRNIGTPALIPNAKESSSWKTPYSYGYFGASGKRSWSKHTGYRDRYTQWTLE</sequence>
<feature type="chain" id="PRO_5023004703" evidence="2">
    <location>
        <begin position="32"/>
        <end position="237"/>
    </location>
</feature>
<feature type="region of interest" description="Disordered" evidence="1">
    <location>
        <begin position="29"/>
        <end position="165"/>
    </location>
</feature>
<feature type="compositionally biased region" description="Polar residues" evidence="1">
    <location>
        <begin position="75"/>
        <end position="109"/>
    </location>
</feature>
<dbReference type="EMBL" id="SJPT01000001">
    <property type="protein sequence ID" value="TWU26948.1"/>
    <property type="molecule type" value="Genomic_DNA"/>
</dbReference>